<evidence type="ECO:0000313" key="2">
    <source>
        <dbReference type="EMBL" id="KAA6388164.1"/>
    </source>
</evidence>
<comment type="caution">
    <text evidence="2">The sequence shown here is derived from an EMBL/GenBank/DDBJ whole genome shotgun (WGS) entry which is preliminary data.</text>
</comment>
<evidence type="ECO:0000256" key="1">
    <source>
        <dbReference type="SAM" id="Phobius"/>
    </source>
</evidence>
<reference evidence="2 3" key="1">
    <citation type="submission" date="2019-03" db="EMBL/GenBank/DDBJ databases">
        <title>Single cell metagenomics reveals metabolic interactions within the superorganism composed of flagellate Streblomastix strix and complex community of Bacteroidetes bacteria on its surface.</title>
        <authorList>
            <person name="Treitli S.C."/>
            <person name="Kolisko M."/>
            <person name="Husnik F."/>
            <person name="Keeling P."/>
            <person name="Hampl V."/>
        </authorList>
    </citation>
    <scope>NUCLEOTIDE SEQUENCE [LARGE SCALE GENOMIC DNA]</scope>
    <source>
        <strain evidence="2">ST1C</strain>
    </source>
</reference>
<name>A0A5J4VZQ8_9EUKA</name>
<proteinExistence type="predicted"/>
<evidence type="ECO:0000313" key="3">
    <source>
        <dbReference type="Proteomes" id="UP000324800"/>
    </source>
</evidence>
<gene>
    <name evidence="2" type="ORF">EZS28_016308</name>
</gene>
<dbReference type="AlphaFoldDB" id="A0A5J4VZQ8"/>
<dbReference type="Proteomes" id="UP000324800">
    <property type="component" value="Unassembled WGS sequence"/>
</dbReference>
<keyword evidence="1" id="KW-0812">Transmembrane</keyword>
<dbReference type="EMBL" id="SNRW01004092">
    <property type="protein sequence ID" value="KAA6388164.1"/>
    <property type="molecule type" value="Genomic_DNA"/>
</dbReference>
<feature type="transmembrane region" description="Helical" evidence="1">
    <location>
        <begin position="25"/>
        <end position="46"/>
    </location>
</feature>
<sequence length="66" mass="7262">MISGPQKGKFVAFPISSRAERIRTVLNPVTIVTAALILAVLTVPTVPADRDTANTVRDNVQKFWRL</sequence>
<keyword evidence="1" id="KW-0472">Membrane</keyword>
<organism evidence="2 3">
    <name type="scientific">Streblomastix strix</name>
    <dbReference type="NCBI Taxonomy" id="222440"/>
    <lineage>
        <taxon>Eukaryota</taxon>
        <taxon>Metamonada</taxon>
        <taxon>Preaxostyla</taxon>
        <taxon>Oxymonadida</taxon>
        <taxon>Streblomastigidae</taxon>
        <taxon>Streblomastix</taxon>
    </lineage>
</organism>
<accession>A0A5J4VZQ8</accession>
<keyword evidence="1" id="KW-1133">Transmembrane helix</keyword>
<protein>
    <submittedName>
        <fullName evidence="2">Uncharacterized protein</fullName>
    </submittedName>
</protein>